<dbReference type="GO" id="GO:0030089">
    <property type="term" value="C:phycobilisome"/>
    <property type="evidence" value="ECO:0007669"/>
    <property type="project" value="InterPro"/>
</dbReference>
<dbReference type="GO" id="GO:0015979">
    <property type="term" value="P:photosynthesis"/>
    <property type="evidence" value="ECO:0007669"/>
    <property type="project" value="UniProtKB-KW"/>
</dbReference>
<dbReference type="AlphaFoldDB" id="A0AAV9IGN3"/>
<evidence type="ECO:0000256" key="4">
    <source>
        <dbReference type="ARBA" id="ARBA00023136"/>
    </source>
</evidence>
<dbReference type="InterPro" id="IPR011064">
    <property type="entry name" value="Allophyco_linker_chain"/>
</dbReference>
<evidence type="ECO:0000259" key="5">
    <source>
        <dbReference type="PROSITE" id="PS51441"/>
    </source>
</evidence>
<reference evidence="6 7" key="1">
    <citation type="submission" date="2022-07" db="EMBL/GenBank/DDBJ databases">
        <title>Genome-wide signatures of adaptation to extreme environments.</title>
        <authorList>
            <person name="Cho C.H."/>
            <person name="Yoon H.S."/>
        </authorList>
    </citation>
    <scope>NUCLEOTIDE SEQUENCE [LARGE SCALE GENOMIC DNA]</scope>
    <source>
        <strain evidence="6 7">108.79 E11</strain>
    </source>
</reference>
<gene>
    <name evidence="6" type="ORF">GAYE_SCF24G4404</name>
</gene>
<protein>
    <recommendedName>
        <fullName evidence="5">CpcD-like domain-containing protein</fullName>
    </recommendedName>
</protein>
<comment type="subcellular location">
    <subcellularLocation>
        <location evidence="1">Endomembrane system</location>
    </subcellularLocation>
</comment>
<evidence type="ECO:0000256" key="3">
    <source>
        <dbReference type="ARBA" id="ARBA00023078"/>
    </source>
</evidence>
<feature type="domain" description="CpcD-like" evidence="5">
    <location>
        <begin position="47"/>
        <end position="102"/>
    </location>
</feature>
<evidence type="ECO:0000313" key="6">
    <source>
        <dbReference type="EMBL" id="KAK4526488.1"/>
    </source>
</evidence>
<dbReference type="Pfam" id="PF01383">
    <property type="entry name" value="CpcD"/>
    <property type="match status" value="1"/>
</dbReference>
<evidence type="ECO:0000256" key="2">
    <source>
        <dbReference type="ARBA" id="ARBA00022531"/>
    </source>
</evidence>
<name>A0AAV9IGN3_9RHOD</name>
<accession>A0AAV9IGN3</accession>
<organism evidence="6 7">
    <name type="scientific">Galdieria yellowstonensis</name>
    <dbReference type="NCBI Taxonomy" id="3028027"/>
    <lineage>
        <taxon>Eukaryota</taxon>
        <taxon>Rhodophyta</taxon>
        <taxon>Bangiophyceae</taxon>
        <taxon>Galdieriales</taxon>
        <taxon>Galdieriaceae</taxon>
        <taxon>Galdieria</taxon>
    </lineage>
</organism>
<evidence type="ECO:0000256" key="1">
    <source>
        <dbReference type="ARBA" id="ARBA00004308"/>
    </source>
</evidence>
<comment type="caution">
    <text evidence="6">The sequence shown here is derived from an EMBL/GenBank/DDBJ whole genome shotgun (WGS) entry which is preliminary data.</text>
</comment>
<proteinExistence type="predicted"/>
<dbReference type="GO" id="GO:0012505">
    <property type="term" value="C:endomembrane system"/>
    <property type="evidence" value="ECO:0007669"/>
    <property type="project" value="UniProtKB-SubCell"/>
</dbReference>
<sequence>MLGFVHLKRVSPSKRATIVASSFGMNGSKMGSLGGVKYKNSGVANDGRCFKITYCQPSQSRGYSGRELQNVYTTKLVPFSSWYAEQQRIMKMGGKIFKVELAVGRKQQNVGNM</sequence>
<keyword evidence="3" id="KW-0793">Thylakoid</keyword>
<dbReference type="Proteomes" id="UP001300502">
    <property type="component" value="Unassembled WGS sequence"/>
</dbReference>
<keyword evidence="2" id="KW-0602">Photosynthesis</keyword>
<evidence type="ECO:0000313" key="7">
    <source>
        <dbReference type="Proteomes" id="UP001300502"/>
    </source>
</evidence>
<dbReference type="PROSITE" id="PS51441">
    <property type="entry name" value="CPCD_LIKE"/>
    <property type="match status" value="1"/>
</dbReference>
<dbReference type="SMART" id="SM01094">
    <property type="entry name" value="CpcD"/>
    <property type="match status" value="1"/>
</dbReference>
<dbReference type="InterPro" id="IPR008213">
    <property type="entry name" value="CpcD-like_dom"/>
</dbReference>
<dbReference type="Gene3D" id="3.30.1490.170">
    <property type="entry name" value="Allophycocyanin linker chain (domain)"/>
    <property type="match status" value="1"/>
</dbReference>
<keyword evidence="7" id="KW-1185">Reference proteome</keyword>
<dbReference type="SUPFAM" id="SSF54580">
    <property type="entry name" value="Allophycocyanin linker chain (domain)"/>
    <property type="match status" value="1"/>
</dbReference>
<dbReference type="EMBL" id="JANCYU010000040">
    <property type="protein sequence ID" value="KAK4526488.1"/>
    <property type="molecule type" value="Genomic_DNA"/>
</dbReference>
<keyword evidence="4" id="KW-0472">Membrane</keyword>